<accession>A0A0D2LSE8</accession>
<evidence type="ECO:0000313" key="2">
    <source>
        <dbReference type="EMBL" id="KJA13708.1"/>
    </source>
</evidence>
<keyword evidence="3" id="KW-1185">Reference proteome</keyword>
<dbReference type="PANTHER" id="PTHR35871:SF1">
    <property type="entry name" value="CXC1-LIKE CYSTEINE CLUSTER ASSOCIATED WITH KDZ TRANSPOSASES DOMAIN-CONTAINING PROTEIN"/>
    <property type="match status" value="1"/>
</dbReference>
<dbReference type="InterPro" id="IPR036397">
    <property type="entry name" value="RNaseH_sf"/>
</dbReference>
<dbReference type="AlphaFoldDB" id="A0A0D2LSE8"/>
<dbReference type="OrthoDB" id="10044727at2759"/>
<reference evidence="3" key="1">
    <citation type="submission" date="2014-04" db="EMBL/GenBank/DDBJ databases">
        <title>Evolutionary Origins and Diversification of the Mycorrhizal Mutualists.</title>
        <authorList>
            <consortium name="DOE Joint Genome Institute"/>
            <consortium name="Mycorrhizal Genomics Consortium"/>
            <person name="Kohler A."/>
            <person name="Kuo A."/>
            <person name="Nagy L.G."/>
            <person name="Floudas D."/>
            <person name="Copeland A."/>
            <person name="Barry K.W."/>
            <person name="Cichocki N."/>
            <person name="Veneault-Fourrey C."/>
            <person name="LaButti K."/>
            <person name="Lindquist E.A."/>
            <person name="Lipzen A."/>
            <person name="Lundell T."/>
            <person name="Morin E."/>
            <person name="Murat C."/>
            <person name="Riley R."/>
            <person name="Ohm R."/>
            <person name="Sun H."/>
            <person name="Tunlid A."/>
            <person name="Henrissat B."/>
            <person name="Grigoriev I.V."/>
            <person name="Hibbett D.S."/>
            <person name="Martin F."/>
        </authorList>
    </citation>
    <scope>NUCLEOTIDE SEQUENCE [LARGE SCALE GENOMIC DNA]</scope>
    <source>
        <strain evidence="3">FD-334 SS-4</strain>
    </source>
</reference>
<protein>
    <submittedName>
        <fullName evidence="2">Uncharacterized protein</fullName>
    </submittedName>
</protein>
<dbReference type="EMBL" id="KN817720">
    <property type="protein sequence ID" value="KJA13708.1"/>
    <property type="molecule type" value="Genomic_DNA"/>
</dbReference>
<dbReference type="GO" id="GO:0003676">
    <property type="term" value="F:nucleic acid binding"/>
    <property type="evidence" value="ECO:0007669"/>
    <property type="project" value="InterPro"/>
</dbReference>
<sequence>MLNFYTNTQSKTYDAWGASSCQPAIAGGRGRYCALKLRKLTRQFIKDRSILPVNPYGDWNESMLVDEDLANDINLYLQEVGREISAKKLQQYLAQDDVCAKHGIEKPIAERTARRYLNALGYRFTTPKKGQYADGHECDDVVFYRQNVFLPQWRHIQHRMDSWITADCLPEYGPKMPGLQVIAWFHDESIFYAHDRRKRAWYHKDAPATPYRKGEGASLMIADFVSADFGWLCSPDGRRTARRILKPGKNKDGYFSNEDIIEQAEEAISILKECYPQYEHVLIYDNASTHLKRPEDSLSARKMPKGTPKEGQNWGIEVTKRDAVSGKIIYKADGKPEKTKIHMGDARFADGTPQPLYFPAGHSREGVFKGMAVILEERGFGDMSKLRAECKKFKCAPVGPGQEQRCCCRRILYNQPDFVNIPLVLETACKAAGVTAFFLPKFHCELNFIEQCWGYAKRIYRLCPESSREDQLEKNALNSLDIPLDTMRKFANRSRRFMDAYDRGLNGRQAAWATRKYRGHRVLPEGIMNELEKNSVV</sequence>
<feature type="region of interest" description="Disordered" evidence="1">
    <location>
        <begin position="294"/>
        <end position="313"/>
    </location>
</feature>
<dbReference type="Proteomes" id="UP000054270">
    <property type="component" value="Unassembled WGS sequence"/>
</dbReference>
<proteinExistence type="predicted"/>
<evidence type="ECO:0000313" key="3">
    <source>
        <dbReference type="Proteomes" id="UP000054270"/>
    </source>
</evidence>
<evidence type="ECO:0000256" key="1">
    <source>
        <dbReference type="SAM" id="MobiDB-lite"/>
    </source>
</evidence>
<dbReference type="PANTHER" id="PTHR35871">
    <property type="entry name" value="EXPRESSED PROTEIN"/>
    <property type="match status" value="1"/>
</dbReference>
<gene>
    <name evidence="2" type="ORF">HYPSUDRAFT_151281</name>
</gene>
<dbReference type="OMA" id="FKGMATI"/>
<name>A0A0D2LSE8_HYPSF</name>
<organism evidence="2 3">
    <name type="scientific">Hypholoma sublateritium (strain FD-334 SS-4)</name>
    <dbReference type="NCBI Taxonomy" id="945553"/>
    <lineage>
        <taxon>Eukaryota</taxon>
        <taxon>Fungi</taxon>
        <taxon>Dikarya</taxon>
        <taxon>Basidiomycota</taxon>
        <taxon>Agaricomycotina</taxon>
        <taxon>Agaricomycetes</taxon>
        <taxon>Agaricomycetidae</taxon>
        <taxon>Agaricales</taxon>
        <taxon>Agaricineae</taxon>
        <taxon>Strophariaceae</taxon>
        <taxon>Hypholoma</taxon>
    </lineage>
</organism>
<dbReference type="Gene3D" id="3.30.420.10">
    <property type="entry name" value="Ribonuclease H-like superfamily/Ribonuclease H"/>
    <property type="match status" value="1"/>
</dbReference>